<dbReference type="CDD" id="cd02007">
    <property type="entry name" value="TPP_DXS"/>
    <property type="match status" value="1"/>
</dbReference>
<comment type="pathway">
    <text evidence="1 10">Metabolic intermediate biosynthesis; 1-deoxy-D-xylulose 5-phosphate biosynthesis; 1-deoxy-D-xylulose 5-phosphate from D-glyceraldehyde 3-phosphate and pyruvate: step 1/1.</text>
</comment>
<comment type="function">
    <text evidence="10">Catalyzes the acyloin condensation reaction between C atoms 2 and 3 of pyruvate and glyceraldehyde 3-phosphate to yield 1-deoxy-D-xylulose-5-phosphate (DXP).</text>
</comment>
<evidence type="ECO:0000256" key="6">
    <source>
        <dbReference type="ARBA" id="ARBA00022842"/>
    </source>
</evidence>
<dbReference type="InterPro" id="IPR020826">
    <property type="entry name" value="Transketolase_BS"/>
</dbReference>
<evidence type="ECO:0000256" key="8">
    <source>
        <dbReference type="ARBA" id="ARBA00023052"/>
    </source>
</evidence>
<keyword evidence="7 10" id="KW-0784">Thiamine biosynthesis</keyword>
<dbReference type="PROSITE" id="PS00802">
    <property type="entry name" value="TRANSKETOLASE_2"/>
    <property type="match status" value="1"/>
</dbReference>
<comment type="catalytic activity">
    <reaction evidence="10">
        <text>D-glyceraldehyde 3-phosphate + pyruvate + H(+) = 1-deoxy-D-xylulose 5-phosphate + CO2</text>
        <dbReference type="Rhea" id="RHEA:12605"/>
        <dbReference type="ChEBI" id="CHEBI:15361"/>
        <dbReference type="ChEBI" id="CHEBI:15378"/>
        <dbReference type="ChEBI" id="CHEBI:16526"/>
        <dbReference type="ChEBI" id="CHEBI:57792"/>
        <dbReference type="ChEBI" id="CHEBI:59776"/>
        <dbReference type="EC" id="2.2.1.7"/>
    </reaction>
</comment>
<evidence type="ECO:0000256" key="3">
    <source>
        <dbReference type="ARBA" id="ARBA00011738"/>
    </source>
</evidence>
<feature type="binding site" evidence="10">
    <location>
        <position position="83"/>
    </location>
    <ligand>
        <name>thiamine diphosphate</name>
        <dbReference type="ChEBI" id="CHEBI:58937"/>
    </ligand>
</feature>
<dbReference type="EC" id="2.2.1.7" evidence="10"/>
<organism evidence="12 13">
    <name type="scientific">Pokkaliibacter plantistimulans</name>
    <dbReference type="NCBI Taxonomy" id="1635171"/>
    <lineage>
        <taxon>Bacteria</taxon>
        <taxon>Pseudomonadati</taxon>
        <taxon>Pseudomonadota</taxon>
        <taxon>Gammaproteobacteria</taxon>
        <taxon>Oceanospirillales</taxon>
        <taxon>Balneatrichaceae</taxon>
        <taxon>Pokkaliibacter</taxon>
    </lineage>
</organism>
<dbReference type="Proteomes" id="UP000248090">
    <property type="component" value="Unassembled WGS sequence"/>
</dbReference>
<dbReference type="Pfam" id="PF13292">
    <property type="entry name" value="DXP_synthase_N"/>
    <property type="match status" value="2"/>
</dbReference>
<feature type="binding site" evidence="10">
    <location>
        <begin position="124"/>
        <end position="126"/>
    </location>
    <ligand>
        <name>thiamine diphosphate</name>
        <dbReference type="ChEBI" id="CHEBI:58937"/>
    </ligand>
</feature>
<keyword evidence="9 10" id="KW-0414">Isoprene biosynthesis</keyword>
<dbReference type="SUPFAM" id="SSF52518">
    <property type="entry name" value="Thiamin diphosphate-binding fold (THDP-binding)"/>
    <property type="match status" value="2"/>
</dbReference>
<dbReference type="PANTHER" id="PTHR43322:SF5">
    <property type="entry name" value="1-DEOXY-D-XYLULOSE-5-PHOSPHATE SYNTHASE, CHLOROPLASTIC"/>
    <property type="match status" value="1"/>
</dbReference>
<gene>
    <name evidence="10" type="primary">dxs</name>
    <name evidence="12" type="ORF">WH50_01130</name>
</gene>
<evidence type="ECO:0000313" key="12">
    <source>
        <dbReference type="EMBL" id="PXF32995.1"/>
    </source>
</evidence>
<evidence type="ECO:0000259" key="11">
    <source>
        <dbReference type="SMART" id="SM00861"/>
    </source>
</evidence>
<evidence type="ECO:0000256" key="10">
    <source>
        <dbReference type="HAMAP-Rule" id="MF_00315"/>
    </source>
</evidence>
<feature type="binding site" evidence="10">
    <location>
        <position position="258"/>
    </location>
    <ligand>
        <name>thiamine diphosphate</name>
        <dbReference type="ChEBI" id="CHEBI:58937"/>
    </ligand>
</feature>
<comment type="cofactor">
    <cofactor evidence="10">
        <name>Mg(2+)</name>
        <dbReference type="ChEBI" id="CHEBI:18420"/>
    </cofactor>
    <text evidence="10">Binds 1 Mg(2+) ion per subunit.</text>
</comment>
<dbReference type="Pfam" id="PF02780">
    <property type="entry name" value="Transketolase_C"/>
    <property type="match status" value="1"/>
</dbReference>
<dbReference type="SUPFAM" id="SSF52922">
    <property type="entry name" value="TK C-terminal domain-like"/>
    <property type="match status" value="1"/>
</dbReference>
<dbReference type="Pfam" id="PF02779">
    <property type="entry name" value="Transket_pyr"/>
    <property type="match status" value="1"/>
</dbReference>
<dbReference type="InterPro" id="IPR005477">
    <property type="entry name" value="Dxylulose-5-P_synthase"/>
</dbReference>
<accession>A0ABX5M244</accession>
<evidence type="ECO:0000256" key="4">
    <source>
        <dbReference type="ARBA" id="ARBA00022679"/>
    </source>
</evidence>
<evidence type="ECO:0000256" key="2">
    <source>
        <dbReference type="ARBA" id="ARBA00011081"/>
    </source>
</evidence>
<dbReference type="InterPro" id="IPR029061">
    <property type="entry name" value="THDP-binding"/>
</dbReference>
<dbReference type="HAMAP" id="MF_00315">
    <property type="entry name" value="DXP_synth"/>
    <property type="match status" value="1"/>
</dbReference>
<dbReference type="GO" id="GO:0008661">
    <property type="term" value="F:1-deoxy-D-xylulose-5-phosphate synthase activity"/>
    <property type="evidence" value="ECO:0007669"/>
    <property type="project" value="UniProtKB-EC"/>
</dbReference>
<keyword evidence="13" id="KW-1185">Reference proteome</keyword>
<comment type="subunit">
    <text evidence="3 10">Homodimer.</text>
</comment>
<dbReference type="NCBIfam" id="NF003933">
    <property type="entry name" value="PRK05444.2-2"/>
    <property type="match status" value="1"/>
</dbReference>
<evidence type="ECO:0000256" key="5">
    <source>
        <dbReference type="ARBA" id="ARBA00022723"/>
    </source>
</evidence>
<dbReference type="EMBL" id="LAPT01000003">
    <property type="protein sequence ID" value="PXF32995.1"/>
    <property type="molecule type" value="Genomic_DNA"/>
</dbReference>
<evidence type="ECO:0000313" key="13">
    <source>
        <dbReference type="Proteomes" id="UP000248090"/>
    </source>
</evidence>
<feature type="binding site" evidence="10">
    <location>
        <position position="189"/>
    </location>
    <ligand>
        <name>Mg(2+)</name>
        <dbReference type="ChEBI" id="CHEBI:18420"/>
    </ligand>
</feature>
<reference evidence="12 13" key="1">
    <citation type="submission" date="2015-03" db="EMBL/GenBank/DDBJ databases">
        <authorList>
            <person name="Krishnan R."/>
            <person name="Midha S."/>
            <person name="Patil P.B."/>
            <person name="Rameshkumar N."/>
        </authorList>
    </citation>
    <scope>NUCLEOTIDE SEQUENCE [LARGE SCALE GENOMIC DNA]</scope>
    <source>
        <strain evidence="12 13">L1E11</strain>
    </source>
</reference>
<proteinExistence type="inferred from homology"/>
<feature type="binding site" evidence="10">
    <location>
        <position position="189"/>
    </location>
    <ligand>
        <name>thiamine diphosphate</name>
        <dbReference type="ChEBI" id="CHEBI:58937"/>
    </ligand>
</feature>
<dbReference type="RefSeq" id="WP_110185669.1">
    <property type="nucleotide sequence ID" value="NZ_CP177354.1"/>
</dbReference>
<keyword evidence="6 10" id="KW-0460">Magnesium</keyword>
<feature type="binding site" evidence="10">
    <location>
        <position position="336"/>
    </location>
    <ligand>
        <name>thiamine diphosphate</name>
        <dbReference type="ChEBI" id="CHEBI:58937"/>
    </ligand>
</feature>
<comment type="cofactor">
    <cofactor evidence="10">
        <name>thiamine diphosphate</name>
        <dbReference type="ChEBI" id="CHEBI:58937"/>
    </cofactor>
    <text evidence="10">Binds 1 thiamine pyrophosphate per subunit.</text>
</comment>
<keyword evidence="5 10" id="KW-0479">Metal-binding</keyword>
<name>A0ABX5M244_9GAMM</name>
<dbReference type="SMART" id="SM00861">
    <property type="entry name" value="Transket_pyr"/>
    <property type="match status" value="1"/>
</dbReference>
<dbReference type="InterPro" id="IPR009014">
    <property type="entry name" value="Transketo_C/PFOR_II"/>
</dbReference>
<dbReference type="Gene3D" id="3.40.50.920">
    <property type="match status" value="1"/>
</dbReference>
<comment type="similarity">
    <text evidence="2 10">Belongs to the transketolase family. DXPS subfamily.</text>
</comment>
<feature type="domain" description="Transketolase-like pyrimidine-binding" evidence="11">
    <location>
        <begin position="285"/>
        <end position="449"/>
    </location>
</feature>
<feature type="binding site" evidence="10">
    <location>
        <position position="160"/>
    </location>
    <ligand>
        <name>Mg(2+)</name>
        <dbReference type="ChEBI" id="CHEBI:18420"/>
    </ligand>
</feature>
<evidence type="ECO:0000256" key="1">
    <source>
        <dbReference type="ARBA" id="ARBA00004980"/>
    </source>
</evidence>
<protein>
    <recommendedName>
        <fullName evidence="10">1-deoxy-D-xylulose-5-phosphate synthase</fullName>
        <ecNumber evidence="10">2.2.1.7</ecNumber>
    </recommendedName>
    <alternativeName>
        <fullName evidence="10">1-deoxyxylulose-5-phosphate synthase</fullName>
        <shortName evidence="10">DXP synthase</shortName>
        <shortName evidence="10">DXPS</shortName>
    </alternativeName>
</protein>
<keyword evidence="8 10" id="KW-0786">Thiamine pyrophosphate</keyword>
<comment type="caution">
    <text evidence="12">The sequence shown here is derived from an EMBL/GenBank/DDBJ whole genome shotgun (WGS) entry which is preliminary data.</text>
</comment>
<dbReference type="Gene3D" id="3.40.50.970">
    <property type="match status" value="2"/>
</dbReference>
<dbReference type="InterPro" id="IPR005475">
    <property type="entry name" value="Transketolase-like_Pyr-bd"/>
</dbReference>
<dbReference type="PANTHER" id="PTHR43322">
    <property type="entry name" value="1-D-DEOXYXYLULOSE 5-PHOSPHATE SYNTHASE-RELATED"/>
    <property type="match status" value="1"/>
</dbReference>
<dbReference type="InterPro" id="IPR033248">
    <property type="entry name" value="Transketolase_C"/>
</dbReference>
<dbReference type="CDD" id="cd07033">
    <property type="entry name" value="TPP_PYR_DXS_TK_like"/>
    <property type="match status" value="1"/>
</dbReference>
<keyword evidence="4 10" id="KW-0808">Transferase</keyword>
<feature type="binding site" evidence="10">
    <location>
        <begin position="161"/>
        <end position="162"/>
    </location>
    <ligand>
        <name>thiamine diphosphate</name>
        <dbReference type="ChEBI" id="CHEBI:58937"/>
    </ligand>
</feature>
<evidence type="ECO:0000256" key="9">
    <source>
        <dbReference type="ARBA" id="ARBA00023229"/>
    </source>
</evidence>
<evidence type="ECO:0000256" key="7">
    <source>
        <dbReference type="ARBA" id="ARBA00022977"/>
    </source>
</evidence>
<sequence length="589" mass="64067">MTELPRQRPSTPLLDQIDQPAAVRQLPASDLPLLADQLRRYLLWSVSQSGGHFGAGLGVIELTIALHHVLNLPHDQLIWDVGHQAYPHKVLSGRRDALVQIRQAEGPAPFPSRDESPYDAFGVGHSSTSISAGLGMAIAFGRQTVRPEEIPPRVVCVIGDGAFTAGMAFEAINHAAQTGVDLTVILNDNDMSISPNVGSLATYLDSSHAGELFTALGFSYHGPLDGHDLTHLPQQLDNIIHQPGLHLIHVLTRKGKGFTPAEADPVGFHAIAKLEPASTTDAKGPKYSRIFSDWICTMAAQDQRLLAITPAMREGSDLIAFSQQFPERYFDVGIAEQHAVTLAAGMACASAKPVVAIYSTFLQRAYDQLIHDVAIQNLDVLFAIDRAGLVGEDGPTHAGVYDISFLRCIPNMLLLCPSDEAETRAALTTAYHYPGPAAVRYPRGHGPGNLPDHSLPQLPLGKARTLYHGQRIAVLAFGPILHDIKEAALELNCSLADMRFVKPLDAELLERWMQTHEQIVTIEEHAIAGGAGSAVAEHLLNKGYMGRITHLGIEDRYIPHGSAEQQRQWCSLDRISLKRRLEALLAISE</sequence>